<dbReference type="AlphaFoldDB" id="A0A174G3B9"/>
<keyword evidence="1" id="KW-0472">Membrane</keyword>
<dbReference type="RefSeq" id="WP_055066448.1">
    <property type="nucleotide sequence ID" value="NZ_CYZD01000014.1"/>
</dbReference>
<protein>
    <submittedName>
        <fullName evidence="2">Uncharacterized protein</fullName>
    </submittedName>
</protein>
<proteinExistence type="predicted"/>
<accession>A0A174G3B9</accession>
<name>A0A174G3B9_9FIRM</name>
<evidence type="ECO:0000256" key="1">
    <source>
        <dbReference type="SAM" id="Phobius"/>
    </source>
</evidence>
<organism evidence="2 3">
    <name type="scientific">Blautia obeum</name>
    <dbReference type="NCBI Taxonomy" id="40520"/>
    <lineage>
        <taxon>Bacteria</taxon>
        <taxon>Bacillati</taxon>
        <taxon>Bacillota</taxon>
        <taxon>Clostridia</taxon>
        <taxon>Lachnospirales</taxon>
        <taxon>Lachnospiraceae</taxon>
        <taxon>Blautia</taxon>
    </lineage>
</organism>
<evidence type="ECO:0000313" key="3">
    <source>
        <dbReference type="Proteomes" id="UP000095409"/>
    </source>
</evidence>
<reference evidence="2 3" key="1">
    <citation type="submission" date="2015-09" db="EMBL/GenBank/DDBJ databases">
        <authorList>
            <consortium name="Pathogen Informatics"/>
        </authorList>
    </citation>
    <scope>NUCLEOTIDE SEQUENCE [LARGE SCALE GENOMIC DNA]</scope>
    <source>
        <strain evidence="2 3">2789STDY5608837</strain>
    </source>
</reference>
<feature type="transmembrane region" description="Helical" evidence="1">
    <location>
        <begin position="42"/>
        <end position="62"/>
    </location>
</feature>
<keyword evidence="1" id="KW-1133">Transmembrane helix</keyword>
<dbReference type="Proteomes" id="UP000095409">
    <property type="component" value="Unassembled WGS sequence"/>
</dbReference>
<dbReference type="EMBL" id="CYZD01000014">
    <property type="protein sequence ID" value="CUO56471.1"/>
    <property type="molecule type" value="Genomic_DNA"/>
</dbReference>
<evidence type="ECO:0000313" key="2">
    <source>
        <dbReference type="EMBL" id="CUO56471.1"/>
    </source>
</evidence>
<sequence length="415" mass="44803">MSKKCIKCGEILPDDASFCPHCTTVQTEKKEIKTPRKWRKKAVIGVAVLAVAAVIGIAFSIYHRPKTYEGGAQITYTDKGKSYKVLLSFSEEGGMTGHAQGERTDTLSEGMNSALPCQLYVLNKDTGELAGEEFSKEVESCKVDTKPSEGSQKMEYVEPVYNESFPNAAYVSDINYVSDSGTNDIQWTLTMKNGDTIFLSTRLTIEKQPAVSYYAEDTPMETTEELNALLASIEEEASADTPVYLHLPAVTYDGDITFGDHVWSISGSKDGDAVTTFTGTVSIKGHDGNYADLSGINFEGKGGIGLDAYCLVLLTDCNFTGWDTAAVAQNGAWVNAMECTFANNTVGLKFNTSMAHGTAPNYVNNTFRDNGTAVCIDSLPGNEVIDFAGSVFSGNDTDIENKADHAVDTAKATFE</sequence>
<gene>
    <name evidence="2" type="ORF">ERS852394_02489</name>
</gene>
<keyword evidence="1" id="KW-0812">Transmembrane</keyword>